<evidence type="ECO:0000313" key="2">
    <source>
        <dbReference type="Proteomes" id="UP000789326"/>
    </source>
</evidence>
<protein>
    <submittedName>
        <fullName evidence="1">Uncharacterized protein</fullName>
    </submittedName>
</protein>
<sequence>MIISPLSELCKFYGCYTTLRGFYFVRKNSKIQGNRNSKKGNYISGEILVGLINGEEKMDFVSRNPYQESCMKVL</sequence>
<organism evidence="1 2">
    <name type="scientific">Peribacillus simplex</name>
    <dbReference type="NCBI Taxonomy" id="1478"/>
    <lineage>
        <taxon>Bacteria</taxon>
        <taxon>Bacillati</taxon>
        <taxon>Bacillota</taxon>
        <taxon>Bacilli</taxon>
        <taxon>Bacillales</taxon>
        <taxon>Bacillaceae</taxon>
        <taxon>Peribacillus</taxon>
    </lineage>
</organism>
<name>A0A9W4KY11_9BACI</name>
<proteinExistence type="predicted"/>
<dbReference type="Proteomes" id="UP000789326">
    <property type="component" value="Unassembled WGS sequence"/>
</dbReference>
<dbReference type="AlphaFoldDB" id="A0A9W4KY11"/>
<gene>
    <name evidence="1" type="ORF">SRABI133_01872</name>
</gene>
<evidence type="ECO:0000313" key="1">
    <source>
        <dbReference type="EMBL" id="CAH0198938.1"/>
    </source>
</evidence>
<reference evidence="1" key="1">
    <citation type="submission" date="2021-11" db="EMBL/GenBank/DDBJ databases">
        <authorList>
            <person name="Bulgarelli D."/>
        </authorList>
    </citation>
    <scope>NUCLEOTIDE SEQUENCE</scope>
    <source>
        <strain evidence="1">Bi133</strain>
    </source>
</reference>
<dbReference type="EMBL" id="CAKKMG010000018">
    <property type="protein sequence ID" value="CAH0198938.1"/>
    <property type="molecule type" value="Genomic_DNA"/>
</dbReference>
<accession>A0A9W4KY11</accession>
<comment type="caution">
    <text evidence="1">The sequence shown here is derived from an EMBL/GenBank/DDBJ whole genome shotgun (WGS) entry which is preliminary data.</text>
</comment>